<dbReference type="InterPro" id="IPR019734">
    <property type="entry name" value="TPR_rpt"/>
</dbReference>
<proteinExistence type="predicted"/>
<organism evidence="3 4">
    <name type="scientific">Treponema saccharophilum DSM 2985</name>
    <dbReference type="NCBI Taxonomy" id="907348"/>
    <lineage>
        <taxon>Bacteria</taxon>
        <taxon>Pseudomonadati</taxon>
        <taxon>Spirochaetota</taxon>
        <taxon>Spirochaetia</taxon>
        <taxon>Spirochaetales</taxon>
        <taxon>Treponemataceae</taxon>
        <taxon>Treponema</taxon>
    </lineage>
</organism>
<feature type="transmembrane region" description="Helical" evidence="2">
    <location>
        <begin position="21"/>
        <end position="43"/>
    </location>
</feature>
<dbReference type="eggNOG" id="COG0457">
    <property type="taxonomic scope" value="Bacteria"/>
</dbReference>
<comment type="caution">
    <text evidence="3">The sequence shown here is derived from an EMBL/GenBank/DDBJ whole genome shotgun (WGS) entry which is preliminary data.</text>
</comment>
<dbReference type="Proteomes" id="UP000003571">
    <property type="component" value="Unassembled WGS sequence"/>
</dbReference>
<dbReference type="AlphaFoldDB" id="H7EM82"/>
<accession>H7EM82</accession>
<keyword evidence="2" id="KW-1133">Transmembrane helix</keyword>
<keyword evidence="2" id="KW-0472">Membrane</keyword>
<keyword evidence="2" id="KW-0812">Transmembrane</keyword>
<keyword evidence="4" id="KW-1185">Reference proteome</keyword>
<evidence type="ECO:0000313" key="3">
    <source>
        <dbReference type="EMBL" id="EIC01167.1"/>
    </source>
</evidence>
<dbReference type="STRING" id="907348.TresaDRAFT_0304"/>
<dbReference type="InterPro" id="IPR011990">
    <property type="entry name" value="TPR-like_helical_dom_sf"/>
</dbReference>
<feature type="repeat" description="TPR" evidence="1">
    <location>
        <begin position="280"/>
        <end position="313"/>
    </location>
</feature>
<dbReference type="EMBL" id="AGRW01000051">
    <property type="protein sequence ID" value="EIC01167.1"/>
    <property type="molecule type" value="Genomic_DNA"/>
</dbReference>
<gene>
    <name evidence="3" type="ORF">TresaDRAFT_0304</name>
</gene>
<dbReference type="PATRIC" id="fig|907348.3.peg.2059"/>
<sequence>MFQKNSHGRNVVVKEGKLLKRLLVVFLCAVIISALGFGIVMFIKSRTNSGVSLISLRAKWRDGDYGGAYDISGQLLYDRPFNHTALLFRGYSSFYLAAAENDTVQAQGLIDEAIASLRQALLFEKDGGKNLPRIEYMLGKSYFYKDFLSAYHYYADLSVKYLQSALSHGYKADDIPEILGLNYAALGMTLESISSFSEALLVKQSDLLLLSIAEQYHAAGQNQAAEQYLYRISQECKDEKITLKSRYLLGDIYLEGELLENAEKEFRSIIDEYDGSEHAADAYYGLGLVFEKQNEMAKARSEWRKALRIQSNHAGALAALKKSSER</sequence>
<dbReference type="SUPFAM" id="SSF48452">
    <property type="entry name" value="TPR-like"/>
    <property type="match status" value="1"/>
</dbReference>
<protein>
    <submittedName>
        <fullName evidence="3">Tetratricopeptide TPR_1 repeat-containing protein</fullName>
    </submittedName>
</protein>
<evidence type="ECO:0000313" key="4">
    <source>
        <dbReference type="Proteomes" id="UP000003571"/>
    </source>
</evidence>
<reference evidence="3 4" key="1">
    <citation type="submission" date="2011-09" db="EMBL/GenBank/DDBJ databases">
        <title>The draft genome of Treponema saccharophilum DSM 2985.</title>
        <authorList>
            <consortium name="US DOE Joint Genome Institute (JGI-PGF)"/>
            <person name="Lucas S."/>
            <person name="Copeland A."/>
            <person name="Lapidus A."/>
            <person name="Glavina del Rio T."/>
            <person name="Dalin E."/>
            <person name="Tice H."/>
            <person name="Bruce D."/>
            <person name="Goodwin L."/>
            <person name="Pitluck S."/>
            <person name="Peters L."/>
            <person name="Kyrpides N."/>
            <person name="Mavromatis K."/>
            <person name="Ivanova N."/>
            <person name="Markowitz V."/>
            <person name="Cheng J.-F."/>
            <person name="Hugenholtz P."/>
            <person name="Woyke T."/>
            <person name="Wu D."/>
            <person name="Gronow S."/>
            <person name="Wellnitz S."/>
            <person name="Brambilla E."/>
            <person name="Klenk H.-P."/>
            <person name="Eisen J.A."/>
        </authorList>
    </citation>
    <scope>NUCLEOTIDE SEQUENCE [LARGE SCALE GENOMIC DNA]</scope>
    <source>
        <strain evidence="3 4">DSM 2985</strain>
    </source>
</reference>
<name>H7EM82_9SPIR</name>
<dbReference type="Pfam" id="PF13181">
    <property type="entry name" value="TPR_8"/>
    <property type="match status" value="1"/>
</dbReference>
<evidence type="ECO:0000256" key="2">
    <source>
        <dbReference type="SAM" id="Phobius"/>
    </source>
</evidence>
<dbReference type="PROSITE" id="PS50005">
    <property type="entry name" value="TPR"/>
    <property type="match status" value="1"/>
</dbReference>
<dbReference type="SMART" id="SM00028">
    <property type="entry name" value="TPR"/>
    <property type="match status" value="2"/>
</dbReference>
<dbReference type="Gene3D" id="1.25.40.10">
    <property type="entry name" value="Tetratricopeptide repeat domain"/>
    <property type="match status" value="2"/>
</dbReference>
<evidence type="ECO:0000256" key="1">
    <source>
        <dbReference type="PROSITE-ProRule" id="PRU00339"/>
    </source>
</evidence>
<keyword evidence="1" id="KW-0802">TPR repeat</keyword>